<sequence length="476" mass="50155">MQQSSTQETLERSLRDLATGLEPGARMPTVRELVELHGVSPVTVSKAVARLVSQGVLTTRPGSGTYVAPRSAQRQAPPDTAWQTLALADRQIDLSALRTGPLAAPGSGTIRLDGGYLHRSLQPAKALAGALARASRRPDAWDRAPAAGLSSLRSYFASDTDADVSVEDVLVTSGGQSALSLVFRAIGAPGDAVLVESPTYPGALAAIAAANLRPVPVPIGPDGVDPADVQRAFEHSGARLFYCQPTFHNPTGAIVPPAQRARIVEVARAAGAFVVEDDFARHLGHGDALAPSLLAQDPYGAVVQLTSLTKPAAPSLRVGAIIARGPIAERLQAARRVDDFFVSRPLQEAAVELVSSPAWSTHLKTLPRRLEQRRTTLIDALRDQLPTWNPVTDPRGGLHLWYRLPPGITAEEVEHRAAARGVVVDGGRRYFPAEPPAAHIRLSIAGTADLPALKLAVDALAQAITAAPGADQEVNG</sequence>
<dbReference type="AlphaFoldDB" id="A0AAU7T674"/>
<evidence type="ECO:0000256" key="2">
    <source>
        <dbReference type="ARBA" id="ARBA00022898"/>
    </source>
</evidence>
<dbReference type="PROSITE" id="PS50949">
    <property type="entry name" value="HTH_GNTR"/>
    <property type="match status" value="1"/>
</dbReference>
<dbReference type="GO" id="GO:0003677">
    <property type="term" value="F:DNA binding"/>
    <property type="evidence" value="ECO:0007669"/>
    <property type="project" value="UniProtKB-KW"/>
</dbReference>
<comment type="similarity">
    <text evidence="1">In the C-terminal section; belongs to the class-I pyridoxal-phosphate-dependent aminotransferase family.</text>
</comment>
<evidence type="ECO:0000256" key="1">
    <source>
        <dbReference type="ARBA" id="ARBA00005384"/>
    </source>
</evidence>
<evidence type="ECO:0000259" key="6">
    <source>
        <dbReference type="PROSITE" id="PS50949"/>
    </source>
</evidence>
<dbReference type="PANTHER" id="PTHR46577">
    <property type="entry name" value="HTH-TYPE TRANSCRIPTIONAL REGULATORY PROTEIN GABR"/>
    <property type="match status" value="1"/>
</dbReference>
<accession>A0AAU7T674</accession>
<keyword evidence="4" id="KW-0238">DNA-binding</keyword>
<dbReference type="InterPro" id="IPR015421">
    <property type="entry name" value="PyrdxlP-dep_Trfase_major"/>
</dbReference>
<gene>
    <name evidence="7" type="ORF">ABN611_26660</name>
</gene>
<dbReference type="GO" id="GO:0003700">
    <property type="term" value="F:DNA-binding transcription factor activity"/>
    <property type="evidence" value="ECO:0007669"/>
    <property type="project" value="InterPro"/>
</dbReference>
<proteinExistence type="inferred from homology"/>
<dbReference type="Gene3D" id="3.90.1150.10">
    <property type="entry name" value="Aspartate Aminotransferase, domain 1"/>
    <property type="match status" value="1"/>
</dbReference>
<dbReference type="Pfam" id="PF00392">
    <property type="entry name" value="GntR"/>
    <property type="match status" value="1"/>
</dbReference>
<dbReference type="InterPro" id="IPR004839">
    <property type="entry name" value="Aminotransferase_I/II_large"/>
</dbReference>
<dbReference type="InterPro" id="IPR036388">
    <property type="entry name" value="WH-like_DNA-bd_sf"/>
</dbReference>
<dbReference type="Pfam" id="PF00155">
    <property type="entry name" value="Aminotran_1_2"/>
    <property type="match status" value="1"/>
</dbReference>
<organism evidence="7">
    <name type="scientific">Kribbella sp. HUAS MG21</name>
    <dbReference type="NCBI Taxonomy" id="3160966"/>
    <lineage>
        <taxon>Bacteria</taxon>
        <taxon>Bacillati</taxon>
        <taxon>Actinomycetota</taxon>
        <taxon>Actinomycetes</taxon>
        <taxon>Propionibacteriales</taxon>
        <taxon>Kribbellaceae</taxon>
        <taxon>Kribbella</taxon>
    </lineage>
</organism>
<protein>
    <submittedName>
        <fullName evidence="7">PLP-dependent aminotransferase family protein</fullName>
    </submittedName>
</protein>
<keyword evidence="3" id="KW-0805">Transcription regulation</keyword>
<reference evidence="7" key="1">
    <citation type="submission" date="2024-06" db="EMBL/GenBank/DDBJ databases">
        <title>Kribbella sp. strain HUAS MG21 genome sequences.</title>
        <authorList>
            <person name="Mo P."/>
        </authorList>
    </citation>
    <scope>NUCLEOTIDE SEQUENCE</scope>
    <source>
        <strain evidence="7">HUAS MG21</strain>
    </source>
</reference>
<dbReference type="InterPro" id="IPR015422">
    <property type="entry name" value="PyrdxlP-dep_Trfase_small"/>
</dbReference>
<dbReference type="InterPro" id="IPR051446">
    <property type="entry name" value="HTH_trans_reg/aminotransferase"/>
</dbReference>
<dbReference type="SUPFAM" id="SSF53383">
    <property type="entry name" value="PLP-dependent transferases"/>
    <property type="match status" value="1"/>
</dbReference>
<evidence type="ECO:0000256" key="3">
    <source>
        <dbReference type="ARBA" id="ARBA00023015"/>
    </source>
</evidence>
<dbReference type="SMART" id="SM00345">
    <property type="entry name" value="HTH_GNTR"/>
    <property type="match status" value="1"/>
</dbReference>
<dbReference type="EMBL" id="CP158165">
    <property type="protein sequence ID" value="XBV22136.1"/>
    <property type="molecule type" value="Genomic_DNA"/>
</dbReference>
<evidence type="ECO:0000256" key="4">
    <source>
        <dbReference type="ARBA" id="ARBA00023125"/>
    </source>
</evidence>
<dbReference type="InterPro" id="IPR036390">
    <property type="entry name" value="WH_DNA-bd_sf"/>
</dbReference>
<keyword evidence="7" id="KW-0808">Transferase</keyword>
<dbReference type="CDD" id="cd00609">
    <property type="entry name" value="AAT_like"/>
    <property type="match status" value="1"/>
</dbReference>
<keyword evidence="5" id="KW-0804">Transcription</keyword>
<evidence type="ECO:0000313" key="7">
    <source>
        <dbReference type="EMBL" id="XBV22136.1"/>
    </source>
</evidence>
<dbReference type="GO" id="GO:0030170">
    <property type="term" value="F:pyridoxal phosphate binding"/>
    <property type="evidence" value="ECO:0007669"/>
    <property type="project" value="InterPro"/>
</dbReference>
<dbReference type="RefSeq" id="WP_350274982.1">
    <property type="nucleotide sequence ID" value="NZ_CP158165.1"/>
</dbReference>
<dbReference type="Gene3D" id="1.10.10.10">
    <property type="entry name" value="Winged helix-like DNA-binding domain superfamily/Winged helix DNA-binding domain"/>
    <property type="match status" value="1"/>
</dbReference>
<dbReference type="InterPro" id="IPR000524">
    <property type="entry name" value="Tscrpt_reg_HTH_GntR"/>
</dbReference>
<dbReference type="CDD" id="cd07377">
    <property type="entry name" value="WHTH_GntR"/>
    <property type="match status" value="1"/>
</dbReference>
<feature type="domain" description="HTH gntR-type" evidence="6">
    <location>
        <begin position="3"/>
        <end position="70"/>
    </location>
</feature>
<keyword evidence="2" id="KW-0663">Pyridoxal phosphate</keyword>
<dbReference type="GO" id="GO:0008483">
    <property type="term" value="F:transaminase activity"/>
    <property type="evidence" value="ECO:0007669"/>
    <property type="project" value="UniProtKB-KW"/>
</dbReference>
<dbReference type="PANTHER" id="PTHR46577:SF2">
    <property type="entry name" value="TRANSCRIPTIONAL REGULATORY PROTEIN"/>
    <property type="match status" value="1"/>
</dbReference>
<dbReference type="InterPro" id="IPR015424">
    <property type="entry name" value="PyrdxlP-dep_Trfase"/>
</dbReference>
<keyword evidence="7" id="KW-0032">Aminotransferase</keyword>
<dbReference type="Gene3D" id="3.40.640.10">
    <property type="entry name" value="Type I PLP-dependent aspartate aminotransferase-like (Major domain)"/>
    <property type="match status" value="1"/>
</dbReference>
<name>A0AAU7T674_9ACTN</name>
<evidence type="ECO:0000256" key="5">
    <source>
        <dbReference type="ARBA" id="ARBA00023163"/>
    </source>
</evidence>
<dbReference type="SUPFAM" id="SSF46785">
    <property type="entry name" value="Winged helix' DNA-binding domain"/>
    <property type="match status" value="1"/>
</dbReference>